<accession>A0AAV7UID2</accession>
<keyword evidence="3" id="KW-1185">Reference proteome</keyword>
<gene>
    <name evidence="2" type="ORF">NDU88_004489</name>
</gene>
<evidence type="ECO:0000313" key="3">
    <source>
        <dbReference type="Proteomes" id="UP001066276"/>
    </source>
</evidence>
<feature type="region of interest" description="Disordered" evidence="1">
    <location>
        <begin position="1"/>
        <end position="23"/>
    </location>
</feature>
<dbReference type="Proteomes" id="UP001066276">
    <property type="component" value="Chromosome 3_1"/>
</dbReference>
<evidence type="ECO:0000313" key="2">
    <source>
        <dbReference type="EMBL" id="KAJ1187719.1"/>
    </source>
</evidence>
<reference evidence="2" key="1">
    <citation type="journal article" date="2022" name="bioRxiv">
        <title>Sequencing and chromosome-scale assembly of the giantPleurodeles waltlgenome.</title>
        <authorList>
            <person name="Brown T."/>
            <person name="Elewa A."/>
            <person name="Iarovenko S."/>
            <person name="Subramanian E."/>
            <person name="Araus A.J."/>
            <person name="Petzold A."/>
            <person name="Susuki M."/>
            <person name="Suzuki K.-i.T."/>
            <person name="Hayashi T."/>
            <person name="Toyoda A."/>
            <person name="Oliveira C."/>
            <person name="Osipova E."/>
            <person name="Leigh N.D."/>
            <person name="Simon A."/>
            <person name="Yun M.H."/>
        </authorList>
    </citation>
    <scope>NUCLEOTIDE SEQUENCE</scope>
    <source>
        <strain evidence="2">20211129_DDA</strain>
        <tissue evidence="2">Liver</tissue>
    </source>
</reference>
<comment type="caution">
    <text evidence="2">The sequence shown here is derived from an EMBL/GenBank/DDBJ whole genome shotgun (WGS) entry which is preliminary data.</text>
</comment>
<evidence type="ECO:0000256" key="1">
    <source>
        <dbReference type="SAM" id="MobiDB-lite"/>
    </source>
</evidence>
<organism evidence="2 3">
    <name type="scientific">Pleurodeles waltl</name>
    <name type="common">Iberian ribbed newt</name>
    <dbReference type="NCBI Taxonomy" id="8319"/>
    <lineage>
        <taxon>Eukaryota</taxon>
        <taxon>Metazoa</taxon>
        <taxon>Chordata</taxon>
        <taxon>Craniata</taxon>
        <taxon>Vertebrata</taxon>
        <taxon>Euteleostomi</taxon>
        <taxon>Amphibia</taxon>
        <taxon>Batrachia</taxon>
        <taxon>Caudata</taxon>
        <taxon>Salamandroidea</taxon>
        <taxon>Salamandridae</taxon>
        <taxon>Pleurodelinae</taxon>
        <taxon>Pleurodeles</taxon>
    </lineage>
</organism>
<sequence length="71" mass="8187">MGSRLTMLRAPLQPKRRPEPCRRHRPCAVLSSSVAHPPRVSSPGRHQQPCELRHDFPLLPWRRNRGPPAPR</sequence>
<dbReference type="EMBL" id="JANPWB010000005">
    <property type="protein sequence ID" value="KAJ1187719.1"/>
    <property type="molecule type" value="Genomic_DNA"/>
</dbReference>
<dbReference type="AlphaFoldDB" id="A0AAV7UID2"/>
<name>A0AAV7UID2_PLEWA</name>
<proteinExistence type="predicted"/>
<protein>
    <submittedName>
        <fullName evidence="2">Uncharacterized protein</fullName>
    </submittedName>
</protein>